<evidence type="ECO:0000313" key="2">
    <source>
        <dbReference type="EMBL" id="AEG69182.1"/>
    </source>
</evidence>
<proteinExistence type="predicted"/>
<protein>
    <submittedName>
        <fullName evidence="2">Uncharacterized protein</fullName>
    </submittedName>
</protein>
<evidence type="ECO:0000313" key="3">
    <source>
        <dbReference type="Proteomes" id="UP000007953"/>
    </source>
</evidence>
<dbReference type="PATRIC" id="fig|1031711.3.peg.1828"/>
<reference evidence="2 3" key="1">
    <citation type="journal article" date="2011" name="J. Bacteriol.">
        <title>Complete genome sequence of the plant pathogen Ralstonia solanacearum strain Po82.</title>
        <authorList>
            <person name="Xu J."/>
            <person name="Zheng H.J."/>
            <person name="Liu L."/>
            <person name="Pan Z.C."/>
            <person name="Prior P."/>
            <person name="Tang B."/>
            <person name="Xu J.S."/>
            <person name="Zhang H."/>
            <person name="Tian Q."/>
            <person name="Zhang L.Q."/>
            <person name="Feng J."/>
        </authorList>
    </citation>
    <scope>NUCLEOTIDE SEQUENCE [LARGE SCALE GENOMIC DNA]</scope>
    <source>
        <strain evidence="2 3">Po82</strain>
    </source>
</reference>
<dbReference type="KEGG" id="rsn:RSPO_c01883"/>
<sequence length="117" mass="12885">MPASQQRCARGLCGWSRLYSVKHNRRRRQPGETRAAAARKTHAADMTKGRNPALDEAPGSHDLAWVAAAHGRRTGTCWLLLDIAVLRYDDIAVLLAWANAPATMTACRRAYALATRC</sequence>
<dbReference type="Proteomes" id="UP000007953">
    <property type="component" value="Chromosome"/>
</dbReference>
<evidence type="ECO:0000256" key="1">
    <source>
        <dbReference type="SAM" id="MobiDB-lite"/>
    </source>
</evidence>
<dbReference type="EMBL" id="CP002819">
    <property type="protein sequence ID" value="AEG69182.1"/>
    <property type="molecule type" value="Genomic_DNA"/>
</dbReference>
<dbReference type="AlphaFoldDB" id="F6G1P8"/>
<gene>
    <name evidence="2" type="ordered locus">RSPO_c01883</name>
</gene>
<accession>F6G1P8</accession>
<organism evidence="2 3">
    <name type="scientific">Ralstonia solanacearum (strain Po82)</name>
    <dbReference type="NCBI Taxonomy" id="1031711"/>
    <lineage>
        <taxon>Bacteria</taxon>
        <taxon>Pseudomonadati</taxon>
        <taxon>Pseudomonadota</taxon>
        <taxon>Betaproteobacteria</taxon>
        <taxon>Burkholderiales</taxon>
        <taxon>Burkholderiaceae</taxon>
        <taxon>Ralstonia</taxon>
        <taxon>Ralstonia solanacearum species complex</taxon>
    </lineage>
</organism>
<name>F6G1P8_RALS8</name>
<feature type="region of interest" description="Disordered" evidence="1">
    <location>
        <begin position="24"/>
        <end position="57"/>
    </location>
</feature>
<dbReference type="HOGENOM" id="CLU_2082916_0_0_4"/>